<evidence type="ECO:0000259" key="4">
    <source>
        <dbReference type="Pfam" id="PF01261"/>
    </source>
</evidence>
<protein>
    <submittedName>
        <fullName evidence="5">5-keto-L-gluconate epimerase</fullName>
        <ecNumber evidence="5">5.1.3.-</ecNumber>
    </submittedName>
</protein>
<dbReference type="InterPro" id="IPR036237">
    <property type="entry name" value="Xyl_isomerase-like_sf"/>
</dbReference>
<name>A0A8A0RMI2_9FIRM</name>
<dbReference type="Gene3D" id="3.20.20.150">
    <property type="entry name" value="Divalent-metal-dependent TIM barrel enzymes"/>
    <property type="match status" value="1"/>
</dbReference>
<evidence type="ECO:0000313" key="5">
    <source>
        <dbReference type="EMBL" id="QSQ08667.1"/>
    </source>
</evidence>
<evidence type="ECO:0000256" key="3">
    <source>
        <dbReference type="PIRSR" id="PIRSR006241-50"/>
    </source>
</evidence>
<dbReference type="NCBIfam" id="NF041099">
    <property type="entry name" value="keto_glucon_epim_IolO"/>
    <property type="match status" value="1"/>
</dbReference>
<evidence type="ECO:0000256" key="1">
    <source>
        <dbReference type="ARBA" id="ARBA00023235"/>
    </source>
</evidence>
<accession>A0A8A0RMI2</accession>
<dbReference type="RefSeq" id="WP_206708872.1">
    <property type="nucleotide sequence ID" value="NZ_CP059066.1"/>
</dbReference>
<dbReference type="GO" id="GO:0016853">
    <property type="term" value="F:isomerase activity"/>
    <property type="evidence" value="ECO:0007669"/>
    <property type="project" value="UniProtKB-KW"/>
</dbReference>
<dbReference type="InterPro" id="IPR053560">
    <property type="entry name" value="Hyi_epimerase/isomerase"/>
</dbReference>
<feature type="active site" description="Proton donor/acceptor" evidence="3">
    <location>
        <position position="152"/>
    </location>
</feature>
<feature type="active site" description="Proton donor/acceptor" evidence="3">
    <location>
        <position position="246"/>
    </location>
</feature>
<dbReference type="EC" id="5.1.3.-" evidence="5"/>
<organism evidence="5 6">
    <name type="scientific">Koleobacter methoxysyntrophicus</name>
    <dbReference type="NCBI Taxonomy" id="2751313"/>
    <lineage>
        <taxon>Bacteria</taxon>
        <taxon>Bacillati</taxon>
        <taxon>Bacillota</taxon>
        <taxon>Clostridia</taxon>
        <taxon>Koleobacterales</taxon>
        <taxon>Koleobacteraceae</taxon>
        <taxon>Koleobacter</taxon>
    </lineage>
</organism>
<keyword evidence="6" id="KW-1185">Reference proteome</keyword>
<dbReference type="PANTHER" id="PTHR43489">
    <property type="entry name" value="ISOMERASE"/>
    <property type="match status" value="1"/>
</dbReference>
<dbReference type="PANTHER" id="PTHR43489:SF7">
    <property type="entry name" value="3-DEHYDRO-D-GULOSIDE 4-EPIMERASE-RELATED"/>
    <property type="match status" value="1"/>
</dbReference>
<dbReference type="AlphaFoldDB" id="A0A8A0RMI2"/>
<dbReference type="InterPro" id="IPR050417">
    <property type="entry name" value="Sugar_Epim/Isomerase"/>
</dbReference>
<evidence type="ECO:0000313" key="6">
    <source>
        <dbReference type="Proteomes" id="UP000662904"/>
    </source>
</evidence>
<proteinExistence type="inferred from homology"/>
<dbReference type="Proteomes" id="UP000662904">
    <property type="component" value="Chromosome"/>
</dbReference>
<keyword evidence="1 2" id="KW-0413">Isomerase</keyword>
<dbReference type="InterPro" id="IPR013022">
    <property type="entry name" value="Xyl_isomerase-like_TIM-brl"/>
</dbReference>
<feature type="domain" description="Xylose isomerase-like TIM barrel" evidence="4">
    <location>
        <begin position="27"/>
        <end position="266"/>
    </location>
</feature>
<sequence>MKKCIVVSISDAKFSALAFKEDVENSIRKVAELGFDAVELHVRDPKEADVDSIKQLVYAYNLSVPAIGTGQVYGEDGLSFTDPDKDIREKAIQRIKTHADFAAHFNAQVIIGLVRGKLQEGMAFAEAEKYFVECMRKCGDYAAKKNVILTVEPINRYETNLYNTIEEMLEVIGKIDRENIGILADTFHMNIEEPDIFESLKKTGDRITHVHFADSNRWAPGCGHIDFDKVVSTLKEIGYNGAVSAEILPKPSPEESARLTIEHMKKIGL</sequence>
<gene>
    <name evidence="5" type="primary">iolO</name>
    <name evidence="5" type="ORF">H0A61_01005</name>
</gene>
<dbReference type="KEGG" id="kme:H0A61_01005"/>
<dbReference type="EMBL" id="CP059066">
    <property type="protein sequence ID" value="QSQ08667.1"/>
    <property type="molecule type" value="Genomic_DNA"/>
</dbReference>
<dbReference type="PIRSF" id="PIRSF006241">
    <property type="entry name" value="HyI"/>
    <property type="match status" value="1"/>
</dbReference>
<dbReference type="SUPFAM" id="SSF51658">
    <property type="entry name" value="Xylose isomerase-like"/>
    <property type="match status" value="1"/>
</dbReference>
<comment type="similarity">
    <text evidence="2">Belongs to the hyi family.</text>
</comment>
<dbReference type="InterPro" id="IPR026040">
    <property type="entry name" value="HyI-like"/>
</dbReference>
<reference evidence="5" key="1">
    <citation type="submission" date="2020-07" db="EMBL/GenBank/DDBJ databases">
        <title>Koleobacter methoxysyntrophicus gen. nov., sp. nov., a novel anaerobic bacterium isolated from deep subsurface oil field and proposal of Koleobacterales ord. nov. in the phylum Firmicutes.</title>
        <authorList>
            <person name="Sakamoto S."/>
            <person name="Tamaki H."/>
        </authorList>
    </citation>
    <scope>NUCLEOTIDE SEQUENCE</scope>
    <source>
        <strain evidence="5">NRmbB1</strain>
    </source>
</reference>
<dbReference type="Pfam" id="PF01261">
    <property type="entry name" value="AP_endonuc_2"/>
    <property type="match status" value="1"/>
</dbReference>
<evidence type="ECO:0000256" key="2">
    <source>
        <dbReference type="PIRNR" id="PIRNR006241"/>
    </source>
</evidence>